<protein>
    <submittedName>
        <fullName evidence="3">Trehalose 6-phosphate synthase/phosphatase</fullName>
    </submittedName>
</protein>
<dbReference type="GO" id="GO:0005992">
    <property type="term" value="P:trehalose biosynthetic process"/>
    <property type="evidence" value="ECO:0007669"/>
    <property type="project" value="InterPro"/>
</dbReference>
<dbReference type="InterPro" id="IPR003337">
    <property type="entry name" value="Trehalose_PPase"/>
</dbReference>
<dbReference type="Gene3D" id="3.30.70.1020">
    <property type="entry name" value="Trehalose-6-phosphate phosphatase related protein, domain 2"/>
    <property type="match status" value="1"/>
</dbReference>
<dbReference type="CDD" id="cd01627">
    <property type="entry name" value="HAD_TPP"/>
    <property type="match status" value="1"/>
</dbReference>
<reference evidence="3 4" key="1">
    <citation type="journal article" date="2017" name="BMC Genomics">
        <title>Comparative genomic and phylogenomic analyses of the Bifidobacteriaceae family.</title>
        <authorList>
            <person name="Lugli G.A."/>
            <person name="Milani C."/>
            <person name="Turroni F."/>
            <person name="Duranti S."/>
            <person name="Mancabelli L."/>
            <person name="Mangifesta M."/>
            <person name="Ferrario C."/>
            <person name="Modesto M."/>
            <person name="Mattarelli P."/>
            <person name="Jiri K."/>
            <person name="van Sinderen D."/>
            <person name="Ventura M."/>
        </authorList>
    </citation>
    <scope>NUCLEOTIDE SEQUENCE [LARGE SCALE GENOMIC DNA]</scope>
    <source>
        <strain evidence="3 4">LMG 28769</strain>
    </source>
</reference>
<evidence type="ECO:0000313" key="3">
    <source>
        <dbReference type="EMBL" id="OZG68851.1"/>
    </source>
</evidence>
<evidence type="ECO:0000256" key="2">
    <source>
        <dbReference type="ARBA" id="ARBA00008799"/>
    </source>
</evidence>
<dbReference type="InterPro" id="IPR023214">
    <property type="entry name" value="HAD_sf"/>
</dbReference>
<dbReference type="InterPro" id="IPR001830">
    <property type="entry name" value="Glyco_trans_20"/>
</dbReference>
<dbReference type="InterPro" id="IPR006379">
    <property type="entry name" value="HAD-SF_hydro_IIB"/>
</dbReference>
<proteinExistence type="inferred from homology"/>
<dbReference type="NCBIfam" id="TIGR00685">
    <property type="entry name" value="T6PP"/>
    <property type="match status" value="1"/>
</dbReference>
<dbReference type="Gene3D" id="3.40.50.2000">
    <property type="entry name" value="Glycogen Phosphorylase B"/>
    <property type="match status" value="3"/>
</dbReference>
<sequence length="797" mass="89799">MSRLIIVSNRLPFSMEETQDKTFTLRQNVGGLATAIGPYHKAHRDSIWVGWSGIDASNHTKSEIESIKKEFSQRRCVPIFLRKSEVKGYYAGFSNDTLWPLLHDFAHQANFDEETFKIYTAVNKKFADKVAPLIHKGDTIWIQDYHLMLLPQMLRKRFPEASIGWFLHVPFPSPEIFRSLPWSRDILNGILGADLVGFHTVDYAHSFNASVKLLLDKDVDEQGHIEMEDGRRSTIDAFPIGIDYNLYRRTSRSNLATEMRRGIEAVCGKRTVQRYATSLTAESNAATEASTKEGAWWSHYSREDLPELALANSAAANSPKPNKVIVSIDRLDYTKGIPERLRAFEQMLDKYPEWIGHVTYYLLATPSRENVPTYKRLKEQVDQLVGQINGKYSLLSWNPIHYITRSLPIKPVCGIYAAGDVALVTPLRDGMNLVAKEYLACHDGRAGALVLSDMCGAARELDQAFIVNPYDTSAVCEALHEALEISNEESRRRNIAMQARLKFRTAATWCTGFLASLAQVADSSLADKRLRMDQRNVIMEQWDGAKKRLLLLDYDGTLTPLVRTPERAKPTHGLRALIRHVASDSAVNLVIVSGRSHETMDEWFGDLPVSLIAEHGVWRSDYESREDANEGRKWTRLEGLPDAEEWKRQIGPIMQESVEALAKSFIEHKDDAMAWHYRLSDQHKANDERVKLLEKLRAITGKLGLMVMENSKVVEVCPVAVSKGQAVSPIIESGDYDFMLAAGDDSTDETMFAVMPENSWSIKVGAGITRAHSRLLNSASVQRLLGYLAAESDATRE</sequence>
<dbReference type="GeneID" id="98294842"/>
<gene>
    <name evidence="3" type="ORF">BAQU_0152</name>
</gene>
<dbReference type="RefSeq" id="WP_094692159.1">
    <property type="nucleotide sequence ID" value="NZ_CALENZ010000025.1"/>
</dbReference>
<dbReference type="GO" id="GO:0004805">
    <property type="term" value="F:trehalose-phosphatase activity"/>
    <property type="evidence" value="ECO:0007669"/>
    <property type="project" value="TreeGrafter"/>
</dbReference>
<dbReference type="PANTHER" id="PTHR10788">
    <property type="entry name" value="TREHALOSE-6-PHOSPHATE SYNTHASE"/>
    <property type="match status" value="1"/>
</dbReference>
<dbReference type="Pfam" id="PF00982">
    <property type="entry name" value="Glyco_transf_20"/>
    <property type="match status" value="2"/>
</dbReference>
<keyword evidence="4" id="KW-1185">Reference proteome</keyword>
<comment type="similarity">
    <text evidence="1">In the C-terminal section; belongs to the trehalose phosphatase family.</text>
</comment>
<dbReference type="SUPFAM" id="SSF56784">
    <property type="entry name" value="HAD-like"/>
    <property type="match status" value="1"/>
</dbReference>
<dbReference type="EMBL" id="MWXA01000001">
    <property type="protein sequence ID" value="OZG68851.1"/>
    <property type="molecule type" value="Genomic_DNA"/>
</dbReference>
<comment type="similarity">
    <text evidence="2">Belongs to the glycosyltransferase 20 family.</text>
</comment>
<dbReference type="CDD" id="cd03788">
    <property type="entry name" value="GT20_TPS"/>
    <property type="match status" value="1"/>
</dbReference>
<dbReference type="OrthoDB" id="9761633at2"/>
<dbReference type="GO" id="GO:0005829">
    <property type="term" value="C:cytosol"/>
    <property type="evidence" value="ECO:0007669"/>
    <property type="project" value="TreeGrafter"/>
</dbReference>
<organism evidence="3 4">
    <name type="scientific">Bifidobacterium aquikefiri</name>
    <dbReference type="NCBI Taxonomy" id="1653207"/>
    <lineage>
        <taxon>Bacteria</taxon>
        <taxon>Bacillati</taxon>
        <taxon>Actinomycetota</taxon>
        <taxon>Actinomycetes</taxon>
        <taxon>Bifidobacteriales</taxon>
        <taxon>Bifidobacteriaceae</taxon>
        <taxon>Bifidobacterium</taxon>
    </lineage>
</organism>
<evidence type="ECO:0000313" key="4">
    <source>
        <dbReference type="Proteomes" id="UP000216451"/>
    </source>
</evidence>
<dbReference type="Pfam" id="PF02358">
    <property type="entry name" value="Trehalose_PPase"/>
    <property type="match status" value="1"/>
</dbReference>
<accession>A0A261GBN8</accession>
<dbReference type="NCBIfam" id="TIGR01484">
    <property type="entry name" value="HAD-SF-IIB"/>
    <property type="match status" value="1"/>
</dbReference>
<dbReference type="Proteomes" id="UP000216451">
    <property type="component" value="Unassembled WGS sequence"/>
</dbReference>
<dbReference type="PANTHER" id="PTHR10788:SF106">
    <property type="entry name" value="BCDNA.GH08860"/>
    <property type="match status" value="1"/>
</dbReference>
<dbReference type="Gene3D" id="3.40.50.1000">
    <property type="entry name" value="HAD superfamily/HAD-like"/>
    <property type="match status" value="1"/>
</dbReference>
<name>A0A261GBN8_9BIFI</name>
<dbReference type="InterPro" id="IPR036412">
    <property type="entry name" value="HAD-like_sf"/>
</dbReference>
<dbReference type="SUPFAM" id="SSF53756">
    <property type="entry name" value="UDP-Glycosyltransferase/glycogen phosphorylase"/>
    <property type="match status" value="2"/>
</dbReference>
<evidence type="ECO:0000256" key="1">
    <source>
        <dbReference type="ARBA" id="ARBA00006330"/>
    </source>
</evidence>
<comment type="caution">
    <text evidence="3">The sequence shown here is derived from an EMBL/GenBank/DDBJ whole genome shotgun (WGS) entry which is preliminary data.</text>
</comment>
<dbReference type="GO" id="GO:0003825">
    <property type="term" value="F:alpha,alpha-trehalose-phosphate synthase (UDP-forming) activity"/>
    <property type="evidence" value="ECO:0007669"/>
    <property type="project" value="TreeGrafter"/>
</dbReference>
<dbReference type="AlphaFoldDB" id="A0A261GBN8"/>